<dbReference type="InterPro" id="IPR036770">
    <property type="entry name" value="Ankyrin_rpt-contain_sf"/>
</dbReference>
<evidence type="ECO:0000313" key="5">
    <source>
        <dbReference type="EMBL" id="KAB8437443.1"/>
    </source>
</evidence>
<dbReference type="EMBL" id="VIBQ01000036">
    <property type="protein sequence ID" value="KAB8437443.1"/>
    <property type="molecule type" value="Genomic_DNA"/>
</dbReference>
<dbReference type="SUPFAM" id="SSF48403">
    <property type="entry name" value="Ankyrin repeat"/>
    <property type="match status" value="1"/>
</dbReference>
<reference evidence="5 6" key="1">
    <citation type="submission" date="2019-06" db="EMBL/GenBank/DDBJ databases">
        <title>A chromosomal-level reference genome of Carpinus fangiana (Coryloideae, Betulaceae).</title>
        <authorList>
            <person name="Yang X."/>
            <person name="Wang Z."/>
            <person name="Zhang L."/>
            <person name="Hao G."/>
            <person name="Liu J."/>
            <person name="Yang Y."/>
        </authorList>
    </citation>
    <scope>NUCLEOTIDE SEQUENCE [LARGE SCALE GENOMIC DNA]</scope>
    <source>
        <strain evidence="5">Cfa_2016G</strain>
        <tissue evidence="5">Leaf</tissue>
    </source>
</reference>
<dbReference type="PROSITE" id="PS50297">
    <property type="entry name" value="ANK_REP_REGION"/>
    <property type="match status" value="3"/>
</dbReference>
<evidence type="ECO:0000256" key="4">
    <source>
        <dbReference type="SAM" id="MobiDB-lite"/>
    </source>
</evidence>
<accession>A0A5N6L0M9</accession>
<keyword evidence="2 3" id="KW-0040">ANK repeat</keyword>
<feature type="region of interest" description="Disordered" evidence="4">
    <location>
        <begin position="117"/>
        <end position="139"/>
    </location>
</feature>
<dbReference type="AlphaFoldDB" id="A0A5N6L0M9"/>
<evidence type="ECO:0000256" key="3">
    <source>
        <dbReference type="PROSITE-ProRule" id="PRU00023"/>
    </source>
</evidence>
<keyword evidence="6" id="KW-1185">Reference proteome</keyword>
<dbReference type="SMART" id="SM00248">
    <property type="entry name" value="ANK"/>
    <property type="match status" value="4"/>
</dbReference>
<dbReference type="Proteomes" id="UP000327013">
    <property type="component" value="Unassembled WGS sequence"/>
</dbReference>
<feature type="repeat" description="ANK" evidence="3">
    <location>
        <begin position="200"/>
        <end position="232"/>
    </location>
</feature>
<feature type="repeat" description="ANK" evidence="3">
    <location>
        <begin position="171"/>
        <end position="199"/>
    </location>
</feature>
<keyword evidence="1" id="KW-0677">Repeat</keyword>
<dbReference type="PANTHER" id="PTHR24198:SF165">
    <property type="entry name" value="ANKYRIN REPEAT-CONTAINING PROTEIN-RELATED"/>
    <property type="match status" value="1"/>
</dbReference>
<sequence length="322" mass="35009">MEASEPAPNEILERRRLQNRVAQRKFRPPASQATWFATDSSHQELPQGLGYNSSNLNLGLNDFASWLPYSDNEAARQSLADLGPLPNYDISSTDSHLIASSSIVSSNDDPELHAAAREISRPSKQTSVHPSKGPEMHIDMPTKSPSILPYDASTTASSVSSDPAEQGWLGPLHIAVEEGHDRIIRILLEQNIPVNAKDSDGRTPLHLAVMRGRESAVAALLAHGARVAEVDSESRSPLHYATYHCHEGILRLLLEHSNWGADLDVDAYESSGWTPLHIAVARGFEAGMLLLLQCGSNLDFRARRCMCTGNVIPAQCSAVGSL</sequence>
<dbReference type="InterPro" id="IPR002110">
    <property type="entry name" value="Ankyrin_rpt"/>
</dbReference>
<feature type="repeat" description="ANK" evidence="3">
    <location>
        <begin position="271"/>
        <end position="303"/>
    </location>
</feature>
<dbReference type="CDD" id="cd14688">
    <property type="entry name" value="bZIP_YAP"/>
    <property type="match status" value="1"/>
</dbReference>
<evidence type="ECO:0000313" key="6">
    <source>
        <dbReference type="Proteomes" id="UP000327013"/>
    </source>
</evidence>
<dbReference type="OrthoDB" id="1930001at2759"/>
<dbReference type="Pfam" id="PF12796">
    <property type="entry name" value="Ank_2"/>
    <property type="match status" value="2"/>
</dbReference>
<name>A0A5N6L0M9_9ROSI</name>
<dbReference type="Gene3D" id="1.25.40.20">
    <property type="entry name" value="Ankyrin repeat-containing domain"/>
    <property type="match status" value="2"/>
</dbReference>
<comment type="caution">
    <text evidence="5">The sequence shown here is derived from an EMBL/GenBank/DDBJ whole genome shotgun (WGS) entry which is preliminary data.</text>
</comment>
<dbReference type="PANTHER" id="PTHR24198">
    <property type="entry name" value="ANKYRIN REPEAT AND PROTEIN KINASE DOMAIN-CONTAINING PROTEIN"/>
    <property type="match status" value="1"/>
</dbReference>
<dbReference type="PROSITE" id="PS50088">
    <property type="entry name" value="ANK_REPEAT"/>
    <property type="match status" value="3"/>
</dbReference>
<protein>
    <submittedName>
        <fullName evidence="5">Uncharacterized protein</fullName>
    </submittedName>
</protein>
<organism evidence="5 6">
    <name type="scientific">Carpinus fangiana</name>
    <dbReference type="NCBI Taxonomy" id="176857"/>
    <lineage>
        <taxon>Eukaryota</taxon>
        <taxon>Viridiplantae</taxon>
        <taxon>Streptophyta</taxon>
        <taxon>Embryophyta</taxon>
        <taxon>Tracheophyta</taxon>
        <taxon>Spermatophyta</taxon>
        <taxon>Magnoliopsida</taxon>
        <taxon>eudicotyledons</taxon>
        <taxon>Gunneridae</taxon>
        <taxon>Pentapetalae</taxon>
        <taxon>rosids</taxon>
        <taxon>fabids</taxon>
        <taxon>Fagales</taxon>
        <taxon>Betulaceae</taxon>
        <taxon>Carpinus</taxon>
    </lineage>
</organism>
<evidence type="ECO:0000256" key="1">
    <source>
        <dbReference type="ARBA" id="ARBA00022737"/>
    </source>
</evidence>
<proteinExistence type="predicted"/>
<evidence type="ECO:0000256" key="2">
    <source>
        <dbReference type="ARBA" id="ARBA00023043"/>
    </source>
</evidence>
<gene>
    <name evidence="5" type="ORF">FH972_025121</name>
</gene>